<proteinExistence type="predicted"/>
<reference evidence="2" key="3">
    <citation type="submission" date="2021-05" db="UniProtKB">
        <authorList>
            <consortium name="EnsemblPlants"/>
        </authorList>
    </citation>
    <scope>IDENTIFICATION</scope>
    <source>
        <strain evidence="2">cv. B73</strain>
    </source>
</reference>
<feature type="transmembrane region" description="Helical" evidence="1">
    <location>
        <begin position="134"/>
        <end position="151"/>
    </location>
</feature>
<dbReference type="EnsemblPlants" id="Zm00001eb179970_T001">
    <property type="protein sequence ID" value="Zm00001eb179970_P001"/>
    <property type="gene ID" value="Zm00001eb179970"/>
</dbReference>
<keyword evidence="3" id="KW-1185">Reference proteome</keyword>
<keyword evidence="1" id="KW-0472">Membrane</keyword>
<sequence>MLCTTWPLRADGGQMRRSWLLLPPRNSKRKIIPPIVNSDVSMECVQHEKTKHDSSRETFQNCLVCISHELSPNIFELLQHCIESNTDMPDDGEIDIFIEAVSDMLFELQKHFIFSIIIYIGFCMEVLKALLLKYSMITTFSTILFVFVLFLC</sequence>
<keyword evidence="1" id="KW-0812">Transmembrane</keyword>
<dbReference type="AlphaFoldDB" id="A0A804NRA5"/>
<evidence type="ECO:0000256" key="1">
    <source>
        <dbReference type="SAM" id="Phobius"/>
    </source>
</evidence>
<keyword evidence="1" id="KW-1133">Transmembrane helix</keyword>
<dbReference type="Gramene" id="Zm00001eb179970_T001">
    <property type="protein sequence ID" value="Zm00001eb179970_P001"/>
    <property type="gene ID" value="Zm00001eb179970"/>
</dbReference>
<dbReference type="InParanoid" id="A0A804NRA5"/>
<evidence type="ECO:0000313" key="3">
    <source>
        <dbReference type="Proteomes" id="UP000007305"/>
    </source>
</evidence>
<accession>A0A804NRA5</accession>
<name>A0A804NRA5_MAIZE</name>
<dbReference type="Proteomes" id="UP000007305">
    <property type="component" value="Chromosome 4"/>
</dbReference>
<protein>
    <submittedName>
        <fullName evidence="2">Uncharacterized protein</fullName>
    </submittedName>
</protein>
<reference evidence="3" key="1">
    <citation type="journal article" date="2009" name="Science">
        <title>The B73 maize genome: complexity, diversity, and dynamics.</title>
        <authorList>
            <person name="Schnable P.S."/>
            <person name="Ware D."/>
            <person name="Fulton R.S."/>
            <person name="Stein J.C."/>
            <person name="Wei F."/>
            <person name="Pasternak S."/>
            <person name="Liang C."/>
            <person name="Zhang J."/>
            <person name="Fulton L."/>
            <person name="Graves T.A."/>
            <person name="Minx P."/>
            <person name="Reily A.D."/>
            <person name="Courtney L."/>
            <person name="Kruchowski S.S."/>
            <person name="Tomlinson C."/>
            <person name="Strong C."/>
            <person name="Delehaunty K."/>
            <person name="Fronick C."/>
            <person name="Courtney B."/>
            <person name="Rock S.M."/>
            <person name="Belter E."/>
            <person name="Du F."/>
            <person name="Kim K."/>
            <person name="Abbott R.M."/>
            <person name="Cotton M."/>
            <person name="Levy A."/>
            <person name="Marchetto P."/>
            <person name="Ochoa K."/>
            <person name="Jackson S.M."/>
            <person name="Gillam B."/>
            <person name="Chen W."/>
            <person name="Yan L."/>
            <person name="Higginbotham J."/>
            <person name="Cardenas M."/>
            <person name="Waligorski J."/>
            <person name="Applebaum E."/>
            <person name="Phelps L."/>
            <person name="Falcone J."/>
            <person name="Kanchi K."/>
            <person name="Thane T."/>
            <person name="Scimone A."/>
            <person name="Thane N."/>
            <person name="Henke J."/>
            <person name="Wang T."/>
            <person name="Ruppert J."/>
            <person name="Shah N."/>
            <person name="Rotter K."/>
            <person name="Hodges J."/>
            <person name="Ingenthron E."/>
            <person name="Cordes M."/>
            <person name="Kohlberg S."/>
            <person name="Sgro J."/>
            <person name="Delgado B."/>
            <person name="Mead K."/>
            <person name="Chinwalla A."/>
            <person name="Leonard S."/>
            <person name="Crouse K."/>
            <person name="Collura K."/>
            <person name="Kudrna D."/>
            <person name="Currie J."/>
            <person name="He R."/>
            <person name="Angelova A."/>
            <person name="Rajasekar S."/>
            <person name="Mueller T."/>
            <person name="Lomeli R."/>
            <person name="Scara G."/>
            <person name="Ko A."/>
            <person name="Delaney K."/>
            <person name="Wissotski M."/>
            <person name="Lopez G."/>
            <person name="Campos D."/>
            <person name="Braidotti M."/>
            <person name="Ashley E."/>
            <person name="Golser W."/>
            <person name="Kim H."/>
            <person name="Lee S."/>
            <person name="Lin J."/>
            <person name="Dujmic Z."/>
            <person name="Kim W."/>
            <person name="Talag J."/>
            <person name="Zuccolo A."/>
            <person name="Fan C."/>
            <person name="Sebastian A."/>
            <person name="Kramer M."/>
            <person name="Spiegel L."/>
            <person name="Nascimento L."/>
            <person name="Zutavern T."/>
            <person name="Miller B."/>
            <person name="Ambroise C."/>
            <person name="Muller S."/>
            <person name="Spooner W."/>
            <person name="Narechania A."/>
            <person name="Ren L."/>
            <person name="Wei S."/>
            <person name="Kumari S."/>
            <person name="Faga B."/>
            <person name="Levy M.J."/>
            <person name="McMahan L."/>
            <person name="Van Buren P."/>
            <person name="Vaughn M.W."/>
            <person name="Ying K."/>
            <person name="Yeh C.-T."/>
            <person name="Emrich S.J."/>
            <person name="Jia Y."/>
            <person name="Kalyanaraman A."/>
            <person name="Hsia A.-P."/>
            <person name="Barbazuk W.B."/>
            <person name="Baucom R.S."/>
            <person name="Brutnell T.P."/>
            <person name="Carpita N.C."/>
            <person name="Chaparro C."/>
            <person name="Chia J.-M."/>
            <person name="Deragon J.-M."/>
            <person name="Estill J.C."/>
            <person name="Fu Y."/>
            <person name="Jeddeloh J.A."/>
            <person name="Han Y."/>
            <person name="Lee H."/>
            <person name="Li P."/>
            <person name="Lisch D.R."/>
            <person name="Liu S."/>
            <person name="Liu Z."/>
            <person name="Nagel D.H."/>
            <person name="McCann M.C."/>
            <person name="SanMiguel P."/>
            <person name="Myers A.M."/>
            <person name="Nettleton D."/>
            <person name="Nguyen J."/>
            <person name="Penning B.W."/>
            <person name="Ponnala L."/>
            <person name="Schneider K.L."/>
            <person name="Schwartz D.C."/>
            <person name="Sharma A."/>
            <person name="Soderlund C."/>
            <person name="Springer N.M."/>
            <person name="Sun Q."/>
            <person name="Wang H."/>
            <person name="Waterman M."/>
            <person name="Westerman R."/>
            <person name="Wolfgruber T.K."/>
            <person name="Yang L."/>
            <person name="Yu Y."/>
            <person name="Zhang L."/>
            <person name="Zhou S."/>
            <person name="Zhu Q."/>
            <person name="Bennetzen J.L."/>
            <person name="Dawe R.K."/>
            <person name="Jiang J."/>
            <person name="Jiang N."/>
            <person name="Presting G.G."/>
            <person name="Wessler S.R."/>
            <person name="Aluru S."/>
            <person name="Martienssen R.A."/>
            <person name="Clifton S.W."/>
            <person name="McCombie W.R."/>
            <person name="Wing R.A."/>
            <person name="Wilson R.K."/>
        </authorList>
    </citation>
    <scope>NUCLEOTIDE SEQUENCE [LARGE SCALE GENOMIC DNA]</scope>
    <source>
        <strain evidence="3">cv. B73</strain>
    </source>
</reference>
<organism evidence="2 3">
    <name type="scientific">Zea mays</name>
    <name type="common">Maize</name>
    <dbReference type="NCBI Taxonomy" id="4577"/>
    <lineage>
        <taxon>Eukaryota</taxon>
        <taxon>Viridiplantae</taxon>
        <taxon>Streptophyta</taxon>
        <taxon>Embryophyta</taxon>
        <taxon>Tracheophyta</taxon>
        <taxon>Spermatophyta</taxon>
        <taxon>Magnoliopsida</taxon>
        <taxon>Liliopsida</taxon>
        <taxon>Poales</taxon>
        <taxon>Poaceae</taxon>
        <taxon>PACMAD clade</taxon>
        <taxon>Panicoideae</taxon>
        <taxon>Andropogonodae</taxon>
        <taxon>Andropogoneae</taxon>
        <taxon>Tripsacinae</taxon>
        <taxon>Zea</taxon>
    </lineage>
</organism>
<evidence type="ECO:0000313" key="2">
    <source>
        <dbReference type="EnsemblPlants" id="Zm00001eb179970_P001"/>
    </source>
</evidence>
<reference evidence="2" key="2">
    <citation type="submission" date="2019-07" db="EMBL/GenBank/DDBJ databases">
        <authorList>
            <person name="Seetharam A."/>
            <person name="Woodhouse M."/>
            <person name="Cannon E."/>
        </authorList>
    </citation>
    <scope>NUCLEOTIDE SEQUENCE [LARGE SCALE GENOMIC DNA]</scope>
    <source>
        <strain evidence="2">cv. B73</strain>
    </source>
</reference>